<dbReference type="SUPFAM" id="SSF48452">
    <property type="entry name" value="TPR-like"/>
    <property type="match status" value="1"/>
</dbReference>
<proteinExistence type="predicted"/>
<dbReference type="InterPro" id="IPR011990">
    <property type="entry name" value="TPR-like_helical_dom_sf"/>
</dbReference>
<name>A0A2S4K0I0_9SPIO</name>
<dbReference type="Proteomes" id="UP000237350">
    <property type="component" value="Unassembled WGS sequence"/>
</dbReference>
<dbReference type="SMART" id="SM00028">
    <property type="entry name" value="TPR"/>
    <property type="match status" value="2"/>
</dbReference>
<comment type="caution">
    <text evidence="2">The sequence shown here is derived from an EMBL/GenBank/DDBJ whole genome shotgun (WGS) entry which is preliminary data.</text>
</comment>
<dbReference type="PROSITE" id="PS50005">
    <property type="entry name" value="TPR"/>
    <property type="match status" value="2"/>
</dbReference>
<evidence type="ECO:0000313" key="3">
    <source>
        <dbReference type="Proteomes" id="UP000237350"/>
    </source>
</evidence>
<evidence type="ECO:0000256" key="1">
    <source>
        <dbReference type="PROSITE-ProRule" id="PRU00339"/>
    </source>
</evidence>
<keyword evidence="1" id="KW-0802">TPR repeat</keyword>
<dbReference type="AlphaFoldDB" id="A0A2S4K0I0"/>
<feature type="repeat" description="TPR" evidence="1">
    <location>
        <begin position="102"/>
        <end position="135"/>
    </location>
</feature>
<organism evidence="2 3">
    <name type="scientific">Alkalispirochaeta sphaeroplastigenens</name>
    <dbReference type="NCBI Taxonomy" id="1187066"/>
    <lineage>
        <taxon>Bacteria</taxon>
        <taxon>Pseudomonadati</taxon>
        <taxon>Spirochaetota</taxon>
        <taxon>Spirochaetia</taxon>
        <taxon>Spirochaetales</taxon>
        <taxon>Spirochaetaceae</taxon>
        <taxon>Alkalispirochaeta</taxon>
    </lineage>
</organism>
<reference evidence="3" key="1">
    <citation type="submission" date="2015-12" db="EMBL/GenBank/DDBJ databases">
        <authorList>
            <person name="Lodha T.D."/>
            <person name="Chintalapati S."/>
            <person name="Chintalapati V.R."/>
            <person name="Sravanthi T."/>
        </authorList>
    </citation>
    <scope>NUCLEOTIDE SEQUENCE [LARGE SCALE GENOMIC DNA]</scope>
    <source>
        <strain evidence="3">JC133</strain>
    </source>
</reference>
<protein>
    <submittedName>
        <fullName evidence="2">Uncharacterized protein</fullName>
    </submittedName>
</protein>
<evidence type="ECO:0000313" key="2">
    <source>
        <dbReference type="EMBL" id="POR05274.1"/>
    </source>
</evidence>
<accession>A0A2S4K0I0</accession>
<dbReference type="Gene3D" id="1.25.40.10">
    <property type="entry name" value="Tetratricopeptide repeat domain"/>
    <property type="match status" value="1"/>
</dbReference>
<keyword evidence="3" id="KW-1185">Reference proteome</keyword>
<feature type="repeat" description="TPR" evidence="1">
    <location>
        <begin position="68"/>
        <end position="101"/>
    </location>
</feature>
<dbReference type="EMBL" id="LPWH01000004">
    <property type="protein sequence ID" value="POR05274.1"/>
    <property type="molecule type" value="Genomic_DNA"/>
</dbReference>
<gene>
    <name evidence="2" type="ORF">AU468_01950</name>
</gene>
<sequence>MPICPLLFSLFSADTPCMRPFLLAWPGIDRHRGRWCVLFPMRSLVAMVLLLMLCPLALARPGDQDKPPWVLYEIGQRHYRNRSYARALEYYGQALARQPLFPEAHAGIARVHRAAGDRDLAIRSFRQALEMSPHLSIPEEQIHLRLELVQLYSYLDAREARELREKELLHILEDDPVFSREADQGQREAMETLLYRSGLDRVLVLYRLDYTRTVEAHRLRGLDLLETSRQDDRHLAVEHFLFAAVAVASRAVEAIIQRQYDFEFTTLRAFFPVAHRYPEVDHFLEISKFREILSLLARALEESGDPRGGESARMIRAVL</sequence>
<dbReference type="Pfam" id="PF13432">
    <property type="entry name" value="TPR_16"/>
    <property type="match status" value="1"/>
</dbReference>
<dbReference type="InterPro" id="IPR019734">
    <property type="entry name" value="TPR_rpt"/>
</dbReference>